<dbReference type="Proteomes" id="UP000612893">
    <property type="component" value="Unassembled WGS sequence"/>
</dbReference>
<comment type="caution">
    <text evidence="2">The sequence shown here is derived from an EMBL/GenBank/DDBJ whole genome shotgun (WGS) entry which is preliminary data.</text>
</comment>
<name>A0A934JXI0_9BACT</name>
<keyword evidence="1" id="KW-0472">Membrane</keyword>
<keyword evidence="3" id="KW-1185">Reference proteome</keyword>
<organism evidence="2 3">
    <name type="scientific">Candidatus Nephthysia bennettiae</name>
    <dbReference type="NCBI Taxonomy" id="3127016"/>
    <lineage>
        <taxon>Bacteria</taxon>
        <taxon>Bacillati</taxon>
        <taxon>Candidatus Dormiibacterota</taxon>
        <taxon>Candidatus Dormibacteria</taxon>
        <taxon>Candidatus Dormibacterales</taxon>
        <taxon>Candidatus Dormibacteraceae</taxon>
        <taxon>Candidatus Nephthysia</taxon>
    </lineage>
</organism>
<gene>
    <name evidence="2" type="ORF">JF922_06090</name>
</gene>
<accession>A0A934JXI0</accession>
<dbReference type="EMBL" id="JAEKNR010000071">
    <property type="protein sequence ID" value="MBJ7597641.1"/>
    <property type="molecule type" value="Genomic_DNA"/>
</dbReference>
<protein>
    <submittedName>
        <fullName evidence="2">Uncharacterized protein</fullName>
    </submittedName>
</protein>
<evidence type="ECO:0000313" key="3">
    <source>
        <dbReference type="Proteomes" id="UP000612893"/>
    </source>
</evidence>
<evidence type="ECO:0000313" key="2">
    <source>
        <dbReference type="EMBL" id="MBJ7597641.1"/>
    </source>
</evidence>
<feature type="transmembrane region" description="Helical" evidence="1">
    <location>
        <begin position="12"/>
        <end position="35"/>
    </location>
</feature>
<proteinExistence type="predicted"/>
<keyword evidence="1" id="KW-0812">Transmembrane</keyword>
<reference evidence="2" key="1">
    <citation type="submission" date="2020-10" db="EMBL/GenBank/DDBJ databases">
        <title>Ca. Dormibacterota MAGs.</title>
        <authorList>
            <person name="Montgomery K."/>
        </authorList>
    </citation>
    <scope>NUCLEOTIDE SEQUENCE [LARGE SCALE GENOMIC DNA]</scope>
    <source>
        <strain evidence="2">SC8812_S17_10</strain>
    </source>
</reference>
<feature type="non-terminal residue" evidence="2">
    <location>
        <position position="128"/>
    </location>
</feature>
<evidence type="ECO:0000256" key="1">
    <source>
        <dbReference type="SAM" id="Phobius"/>
    </source>
</evidence>
<feature type="transmembrane region" description="Helical" evidence="1">
    <location>
        <begin position="90"/>
        <end position="109"/>
    </location>
</feature>
<keyword evidence="1" id="KW-1133">Transmembrane helix</keyword>
<sequence>MLSAVHLGVHRAARPAGALLVVLAVGPLFGVLLAVSAKNAGTIRTLVTGIALGILGPVTLRWPRAGVVATMALLTCTGFLRRILIPVAGWSGTDPILLIGPAVAILLLVRRPRAPHRSSPRVRGEVGG</sequence>
<dbReference type="AlphaFoldDB" id="A0A934JXI0"/>